<comment type="subcellular location">
    <subcellularLocation>
        <location evidence="1 13">Cytoplasm</location>
    </subcellularLocation>
</comment>
<geneLocation type="plasmid" evidence="17 18">
    <name>unnamed1</name>
</geneLocation>
<dbReference type="InterPro" id="IPR036388">
    <property type="entry name" value="WH-like_DNA-bd_sf"/>
</dbReference>
<evidence type="ECO:0000313" key="18">
    <source>
        <dbReference type="Proteomes" id="UP000078148"/>
    </source>
</evidence>
<dbReference type="PANTHER" id="PTHR48111">
    <property type="entry name" value="REGULATOR OF RPOS"/>
    <property type="match status" value="1"/>
</dbReference>
<dbReference type="InterPro" id="IPR014879">
    <property type="entry name" value="Spo0A_C"/>
</dbReference>
<dbReference type="CDD" id="cd17561">
    <property type="entry name" value="REC_Spo0A"/>
    <property type="match status" value="1"/>
</dbReference>
<keyword evidence="2 13" id="KW-0963">Cytoplasm</keyword>
<keyword evidence="17" id="KW-0614">Plasmid</keyword>
<keyword evidence="11 13" id="KW-0804">Transcription</keyword>
<evidence type="ECO:0000256" key="3">
    <source>
        <dbReference type="ARBA" id="ARBA00022491"/>
    </source>
</evidence>
<evidence type="ECO:0000256" key="11">
    <source>
        <dbReference type="ARBA" id="ARBA00023163"/>
    </source>
</evidence>
<dbReference type="KEGG" id="pbv:AR543_p0041"/>
<dbReference type="SUPFAM" id="SSF46894">
    <property type="entry name" value="C-terminal effector domain of the bipartite response regulators"/>
    <property type="match status" value="1"/>
</dbReference>
<dbReference type="SMART" id="SM00448">
    <property type="entry name" value="REC"/>
    <property type="match status" value="1"/>
</dbReference>
<dbReference type="GO" id="GO:0032993">
    <property type="term" value="C:protein-DNA complex"/>
    <property type="evidence" value="ECO:0007669"/>
    <property type="project" value="TreeGrafter"/>
</dbReference>
<evidence type="ECO:0000256" key="8">
    <source>
        <dbReference type="ARBA" id="ARBA00023015"/>
    </source>
</evidence>
<dbReference type="GO" id="GO:0005829">
    <property type="term" value="C:cytosol"/>
    <property type="evidence" value="ECO:0007669"/>
    <property type="project" value="TreeGrafter"/>
</dbReference>
<dbReference type="GO" id="GO:0051606">
    <property type="term" value="P:detection of stimulus"/>
    <property type="evidence" value="ECO:0007669"/>
    <property type="project" value="UniProtKB-UniRule"/>
</dbReference>
<keyword evidence="3 13" id="KW-0678">Repressor</keyword>
<sequence>MIRIMMADDNRDFVEMLSDYINGQPDMEIIGIGANGEDILQKLAFEAEDPPDVLLLDVIMPHLDGLGVLERLPELDLQPVPQIIMLTAFGQEHITQRAVELGAAYYMLKPFELNVLGSRIRQLVGNQKAVETAERAAAKKAAAGKKRKPPVNIDAEITSLLNEIGVPPHLKGFHYLRDAIHLVYHNIEMLGAITKLLYPQIAEKYHSTPSRIERGIRHSIEVSWTRGKREAIIDLFGYERKLKKTKPTNSEFIAVVADQLRVQHGKI</sequence>
<dbReference type="NCBIfam" id="TIGR02875">
    <property type="entry name" value="spore_0_A"/>
    <property type="match status" value="1"/>
</dbReference>
<keyword evidence="9 13" id="KW-0238">DNA-binding</keyword>
<dbReference type="GO" id="GO:0000976">
    <property type="term" value="F:transcription cis-regulatory region binding"/>
    <property type="evidence" value="ECO:0007669"/>
    <property type="project" value="TreeGrafter"/>
</dbReference>
<evidence type="ECO:0000256" key="4">
    <source>
        <dbReference type="ARBA" id="ARBA00022553"/>
    </source>
</evidence>
<keyword evidence="10 13" id="KW-0010">Activator</keyword>
<evidence type="ECO:0000256" key="2">
    <source>
        <dbReference type="ARBA" id="ARBA00022490"/>
    </source>
</evidence>
<comment type="cofactor">
    <cofactor evidence="13 14">
        <name>Ca(2+)</name>
        <dbReference type="ChEBI" id="CHEBI:29108"/>
    </cofactor>
    <text evidence="13 14">Binds 1 Ca(2+) ion per subunit.</text>
</comment>
<keyword evidence="5 13" id="KW-0106">Calcium</keyword>
<dbReference type="GO" id="GO:0042173">
    <property type="term" value="P:regulation of sporulation resulting in formation of a cellular spore"/>
    <property type="evidence" value="ECO:0007669"/>
    <property type="project" value="InterPro"/>
</dbReference>
<evidence type="ECO:0000256" key="14">
    <source>
        <dbReference type="PIRSR" id="PIRSR002937-1"/>
    </source>
</evidence>
<dbReference type="Pfam" id="PF08769">
    <property type="entry name" value="Spo0A_C"/>
    <property type="match status" value="1"/>
</dbReference>
<evidence type="ECO:0000256" key="9">
    <source>
        <dbReference type="ARBA" id="ARBA00023125"/>
    </source>
</evidence>
<dbReference type="GO" id="GO:0030435">
    <property type="term" value="P:sporulation resulting in formation of a cellular spore"/>
    <property type="evidence" value="ECO:0007669"/>
    <property type="project" value="UniProtKB-UniRule"/>
</dbReference>
<keyword evidence="8 13" id="KW-0805">Transcription regulation</keyword>
<organism evidence="17 18">
    <name type="scientific">Paenibacillus bovis</name>
    <dbReference type="NCBI Taxonomy" id="1616788"/>
    <lineage>
        <taxon>Bacteria</taxon>
        <taxon>Bacillati</taxon>
        <taxon>Bacillota</taxon>
        <taxon>Bacilli</taxon>
        <taxon>Bacillales</taxon>
        <taxon>Paenibacillaceae</taxon>
        <taxon>Paenibacillus</taxon>
    </lineage>
</organism>
<dbReference type="EMBL" id="CP021170">
    <property type="protein sequence ID" value="ARR10649.1"/>
    <property type="molecule type" value="Genomic_DNA"/>
</dbReference>
<evidence type="ECO:0000256" key="12">
    <source>
        <dbReference type="ARBA" id="ARBA00025691"/>
    </source>
</evidence>
<dbReference type="GO" id="GO:0005509">
    <property type="term" value="F:calcium ion binding"/>
    <property type="evidence" value="ECO:0007669"/>
    <property type="project" value="UniProtKB-UniRule"/>
</dbReference>
<evidence type="ECO:0000256" key="1">
    <source>
        <dbReference type="ARBA" id="ARBA00004496"/>
    </source>
</evidence>
<dbReference type="InterPro" id="IPR012052">
    <property type="entry name" value="Spore_0_A"/>
</dbReference>
<accession>A0A1X9T458</accession>
<dbReference type="Proteomes" id="UP000078148">
    <property type="component" value="Plasmid unnamed1"/>
</dbReference>
<dbReference type="Gene3D" id="1.10.10.10">
    <property type="entry name" value="Winged helix-like DNA-binding domain superfamily/Winged helix DNA-binding domain"/>
    <property type="match status" value="1"/>
</dbReference>
<evidence type="ECO:0000256" key="15">
    <source>
        <dbReference type="PROSITE-ProRule" id="PRU00169"/>
    </source>
</evidence>
<gene>
    <name evidence="17" type="primary">spo0A</name>
    <name evidence="17" type="ORF">AR543_p0041</name>
</gene>
<evidence type="ECO:0000256" key="5">
    <source>
        <dbReference type="ARBA" id="ARBA00022837"/>
    </source>
</evidence>
<name>A0A1X9T458_9BACL</name>
<evidence type="ECO:0000256" key="7">
    <source>
        <dbReference type="ARBA" id="ARBA00023012"/>
    </source>
</evidence>
<dbReference type="Gene3D" id="3.40.50.2300">
    <property type="match status" value="1"/>
</dbReference>
<keyword evidence="18" id="KW-1185">Reference proteome</keyword>
<feature type="binding site" evidence="14">
    <location>
        <position position="57"/>
    </location>
    <ligand>
        <name>Ca(2+)</name>
        <dbReference type="ChEBI" id="CHEBI:29108"/>
    </ligand>
</feature>
<dbReference type="PIRSF" id="PIRSF002937">
    <property type="entry name" value="Res_reg_Spo0A"/>
    <property type="match status" value="1"/>
</dbReference>
<dbReference type="PROSITE" id="PS50110">
    <property type="entry name" value="RESPONSE_REGULATORY"/>
    <property type="match status" value="1"/>
</dbReference>
<dbReference type="GO" id="GO:0003700">
    <property type="term" value="F:DNA-binding transcription factor activity"/>
    <property type="evidence" value="ECO:0007669"/>
    <property type="project" value="InterPro"/>
</dbReference>
<dbReference type="Pfam" id="PF00072">
    <property type="entry name" value="Response_reg"/>
    <property type="match status" value="1"/>
</dbReference>
<keyword evidence="13 14" id="KW-0479">Metal-binding</keyword>
<dbReference type="PANTHER" id="PTHR48111:SF1">
    <property type="entry name" value="TWO-COMPONENT RESPONSE REGULATOR ORR33"/>
    <property type="match status" value="1"/>
</dbReference>
<feature type="binding site" evidence="14">
    <location>
        <position position="9"/>
    </location>
    <ligand>
        <name>Ca(2+)</name>
        <dbReference type="ChEBI" id="CHEBI:29108"/>
    </ligand>
</feature>
<keyword evidence="6 13" id="KW-0749">Sporulation</keyword>
<dbReference type="InterPro" id="IPR016032">
    <property type="entry name" value="Sig_transdc_resp-reg_C-effctor"/>
</dbReference>
<comment type="function">
    <text evidence="12">May play the central regulatory role in sporulation. It may be an element of the effector pathway responsible for the activation of sporulation genes in response to nutritional stress. Spo0A may act in concert with Spo0H (a sigma factor) to control the expression of some genes that are critical to the sporulation process. Repressor of abrB, activator of the spoIIa operon. Binds the DNA sequence 5'-TGNCGAA-3' (0A box).</text>
</comment>
<feature type="modified residue" description="4-aspartylphosphate" evidence="15">
    <location>
        <position position="57"/>
    </location>
</feature>
<keyword evidence="7 13" id="KW-0902">Two-component regulatory system</keyword>
<dbReference type="RefSeq" id="WP_087071362.1">
    <property type="nucleotide sequence ID" value="NZ_CP021170.1"/>
</dbReference>
<evidence type="ECO:0000256" key="13">
    <source>
        <dbReference type="PIRNR" id="PIRNR002937"/>
    </source>
</evidence>
<dbReference type="SUPFAM" id="SSF52172">
    <property type="entry name" value="CheY-like"/>
    <property type="match status" value="1"/>
</dbReference>
<dbReference type="InterPro" id="IPR001789">
    <property type="entry name" value="Sig_transdc_resp-reg_receiver"/>
</dbReference>
<dbReference type="OrthoDB" id="9793299at2"/>
<dbReference type="InterPro" id="IPR011006">
    <property type="entry name" value="CheY-like_superfamily"/>
</dbReference>
<comment type="function">
    <text evidence="13">May play the central regulatory role in sporulation. It may be an element of the effector pathway responsible for the activation of sporulation genes in response to nutritional stress. Spo0A may act in concert with spo0H (a sigma factor) to control the expression of some genes that are critical to the sporulation process.</text>
</comment>
<reference evidence="17 18" key="1">
    <citation type="journal article" date="2016" name="Int. J. Syst. Evol. Microbiol.">
        <title>Paenibacillus damxungensis sp. nov., isolated from raw yak (Bos grunniens) milk.</title>
        <authorList>
            <person name="Wu Z."/>
            <person name="Gao C."/>
            <person name="Han J."/>
            <person name="Liu Z."/>
        </authorList>
    </citation>
    <scope>NUCLEOTIDE SEQUENCE [LARGE SCALE GENOMIC DNA]</scope>
    <source>
        <strain evidence="17 18">BD3526</strain>
        <plasmid evidence="17 18">unnamed1</plasmid>
    </source>
</reference>
<evidence type="ECO:0000256" key="6">
    <source>
        <dbReference type="ARBA" id="ARBA00022969"/>
    </source>
</evidence>
<dbReference type="AlphaFoldDB" id="A0A1X9T458"/>
<dbReference type="InterPro" id="IPR039420">
    <property type="entry name" value="WalR-like"/>
</dbReference>
<feature type="domain" description="Response regulatory" evidence="16">
    <location>
        <begin position="3"/>
        <end position="124"/>
    </location>
</feature>
<feature type="binding site" evidence="14">
    <location>
        <position position="8"/>
    </location>
    <ligand>
        <name>Ca(2+)</name>
        <dbReference type="ChEBI" id="CHEBI:29108"/>
    </ligand>
</feature>
<evidence type="ECO:0000259" key="16">
    <source>
        <dbReference type="PROSITE" id="PS50110"/>
    </source>
</evidence>
<protein>
    <recommendedName>
        <fullName evidence="13">Stage 0 sporulation protein A homolog</fullName>
    </recommendedName>
</protein>
<dbReference type="GO" id="GO:0000156">
    <property type="term" value="F:phosphorelay response regulator activity"/>
    <property type="evidence" value="ECO:0007669"/>
    <property type="project" value="TreeGrafter"/>
</dbReference>
<keyword evidence="4 15" id="KW-0597">Phosphoprotein</keyword>
<evidence type="ECO:0000256" key="10">
    <source>
        <dbReference type="ARBA" id="ARBA00023159"/>
    </source>
</evidence>
<evidence type="ECO:0000313" key="17">
    <source>
        <dbReference type="EMBL" id="ARR10649.1"/>
    </source>
</evidence>
<proteinExistence type="predicted"/>